<keyword evidence="1" id="KW-0175">Coiled coil</keyword>
<dbReference type="PATRIC" id="fig|1403939.3.peg.1158"/>
<organism evidence="3 4">
    <name type="scientific">Actinomyces urogenitalis DORA_12</name>
    <dbReference type="NCBI Taxonomy" id="1403939"/>
    <lineage>
        <taxon>Bacteria</taxon>
        <taxon>Bacillati</taxon>
        <taxon>Actinomycetota</taxon>
        <taxon>Actinomycetes</taxon>
        <taxon>Actinomycetales</taxon>
        <taxon>Actinomycetaceae</taxon>
        <taxon>Actinomyces</taxon>
    </lineage>
</organism>
<protein>
    <submittedName>
        <fullName evidence="3">Uncharacterized protein</fullName>
    </submittedName>
</protein>
<accession>W1VC43</accession>
<evidence type="ECO:0000313" key="4">
    <source>
        <dbReference type="Proteomes" id="UP000018852"/>
    </source>
</evidence>
<dbReference type="Proteomes" id="UP000018852">
    <property type="component" value="Unassembled WGS sequence"/>
</dbReference>
<feature type="non-terminal residue" evidence="3">
    <location>
        <position position="1"/>
    </location>
</feature>
<feature type="compositionally biased region" description="Pro residues" evidence="2">
    <location>
        <begin position="88"/>
        <end position="101"/>
    </location>
</feature>
<proteinExistence type="predicted"/>
<comment type="caution">
    <text evidence="3">The sequence shown here is derived from an EMBL/GenBank/DDBJ whole genome shotgun (WGS) entry which is preliminary data.</text>
</comment>
<evidence type="ECO:0000256" key="1">
    <source>
        <dbReference type="SAM" id="Coils"/>
    </source>
</evidence>
<feature type="coiled-coil region" evidence="1">
    <location>
        <begin position="18"/>
        <end position="45"/>
    </location>
</feature>
<evidence type="ECO:0000313" key="3">
    <source>
        <dbReference type="EMBL" id="ETJ03613.1"/>
    </source>
</evidence>
<gene>
    <name evidence="3" type="ORF">Q605_AUC00817G0002</name>
</gene>
<feature type="region of interest" description="Disordered" evidence="2">
    <location>
        <begin position="82"/>
        <end position="101"/>
    </location>
</feature>
<reference evidence="3 4" key="1">
    <citation type="submission" date="2013-12" db="EMBL/GenBank/DDBJ databases">
        <title>A Varibaculum cambriense genome reconstructed from a premature infant gut community with otherwise low bacterial novelty that shifts toward anaerobic metabolism during the third week of life.</title>
        <authorList>
            <person name="Brown C.T."/>
            <person name="Sharon I."/>
            <person name="Thomas B.C."/>
            <person name="Castelle C.J."/>
            <person name="Morowitz M.J."/>
            <person name="Banfield J.F."/>
        </authorList>
    </citation>
    <scope>NUCLEOTIDE SEQUENCE [LARGE SCALE GENOMIC DNA]</scope>
    <source>
        <strain evidence="4">DORA_12</strain>
    </source>
</reference>
<name>W1VC43_9ACTO</name>
<dbReference type="AlphaFoldDB" id="W1VC43"/>
<dbReference type="EMBL" id="AZLV01000817">
    <property type="protein sequence ID" value="ETJ03613.1"/>
    <property type="molecule type" value="Genomic_DNA"/>
</dbReference>
<sequence length="101" mass="11284">ALIGQVVSKISQRETARLSVLEATVTALQERVRSLESSLRDSESAYRQTVDALREAERLGWHALEYGRAWRSWYQDAVDDLPGGLVLPEPPSPPDPIADRL</sequence>
<evidence type="ECO:0000256" key="2">
    <source>
        <dbReference type="SAM" id="MobiDB-lite"/>
    </source>
</evidence>